<sequence length="513" mass="56845">MILKTVCTGVLLVSILTASLPLLAQRSPMIGQFDGQADVGNVKRPGSATYDPAKQEYTIEGSGTNIWFDHDEFHFVWKRMKGDFILQTNGQLLGKGVDPHRKLGWMVRSTLDSNSAHINAVVHGDGLTSLQFRRTKAATTEELKSTLTAADVVQLARKGNTYTMSVARNGELFTTEQVTDLNLGDEVYVGLFVCSHNPAVSEKALFHNVRIIVPARDNFVPYREYIGSDLEVMDVATGHRKTIYHSPVSIQAPNWLPNNKALIYNSNGKLYRFDLAKKKPTVINSDFAINNNNDHVLSFDGKQLGISHQVKEEGNKSMVYTMPVGGGKPKRITPVGHSYLHGWSPDGKSLIYTGQRNDEFDIYKISSDGGPETRLTTAKGLDDGSEYSPDGNYIYFNSTRSGTMQIWRMKPDGSDQVQLTNDAYNNWFPHISPDGKWMTILSFNKDVSPDDHPFYKHVYLRLLPVSGTGPAKVIAYIYGGQGTINTPSWSPDSKQVAFISNSDTTDPVPAVTK</sequence>
<organism evidence="4 5">
    <name type="scientific">Spirosoma agri</name>
    <dbReference type="NCBI Taxonomy" id="1987381"/>
    <lineage>
        <taxon>Bacteria</taxon>
        <taxon>Pseudomonadati</taxon>
        <taxon>Bacteroidota</taxon>
        <taxon>Cytophagia</taxon>
        <taxon>Cytophagales</taxon>
        <taxon>Cytophagaceae</taxon>
        <taxon>Spirosoma</taxon>
    </lineage>
</organism>
<proteinExistence type="inferred from homology"/>
<dbReference type="InterPro" id="IPR011659">
    <property type="entry name" value="WD40"/>
</dbReference>
<dbReference type="Pfam" id="PF16472">
    <property type="entry name" value="DUF5050"/>
    <property type="match status" value="1"/>
</dbReference>
<dbReference type="InterPro" id="IPR011042">
    <property type="entry name" value="6-blade_b-propeller_TolB-like"/>
</dbReference>
<protein>
    <submittedName>
        <fullName evidence="4">TolB family protein</fullName>
    </submittedName>
</protein>
<keyword evidence="2" id="KW-0732">Signal</keyword>
<evidence type="ECO:0000256" key="1">
    <source>
        <dbReference type="ARBA" id="ARBA00009820"/>
    </source>
</evidence>
<evidence type="ECO:0000256" key="2">
    <source>
        <dbReference type="SAM" id="SignalP"/>
    </source>
</evidence>
<accession>A0A6M0ICE8</accession>
<feature type="signal peptide" evidence="2">
    <location>
        <begin position="1"/>
        <end position="24"/>
    </location>
</feature>
<feature type="chain" id="PRO_5026896435" evidence="2">
    <location>
        <begin position="25"/>
        <end position="513"/>
    </location>
</feature>
<dbReference type="SUPFAM" id="SSF82171">
    <property type="entry name" value="DPP6 N-terminal domain-like"/>
    <property type="match status" value="1"/>
</dbReference>
<name>A0A6M0ICE8_9BACT</name>
<keyword evidence="5" id="KW-1185">Reference proteome</keyword>
<evidence type="ECO:0000313" key="4">
    <source>
        <dbReference type="EMBL" id="NEU65920.1"/>
    </source>
</evidence>
<dbReference type="PANTHER" id="PTHR36842:SF1">
    <property type="entry name" value="PROTEIN TOLB"/>
    <property type="match status" value="1"/>
</dbReference>
<dbReference type="Gene3D" id="2.60.120.200">
    <property type="match status" value="1"/>
</dbReference>
<dbReference type="Proteomes" id="UP000477386">
    <property type="component" value="Unassembled WGS sequence"/>
</dbReference>
<dbReference type="EMBL" id="JAAGNZ010000001">
    <property type="protein sequence ID" value="NEU65920.1"/>
    <property type="molecule type" value="Genomic_DNA"/>
</dbReference>
<dbReference type="RefSeq" id="WP_164035215.1">
    <property type="nucleotide sequence ID" value="NZ_JAAGNZ010000001.1"/>
</dbReference>
<dbReference type="PANTHER" id="PTHR36842">
    <property type="entry name" value="PROTEIN TOLB HOMOLOG"/>
    <property type="match status" value="1"/>
</dbReference>
<evidence type="ECO:0000313" key="5">
    <source>
        <dbReference type="Proteomes" id="UP000477386"/>
    </source>
</evidence>
<comment type="caution">
    <text evidence="4">The sequence shown here is derived from an EMBL/GenBank/DDBJ whole genome shotgun (WGS) entry which is preliminary data.</text>
</comment>
<evidence type="ECO:0000259" key="3">
    <source>
        <dbReference type="Pfam" id="PF16472"/>
    </source>
</evidence>
<dbReference type="AlphaFoldDB" id="A0A6M0ICE8"/>
<feature type="domain" description="Prolow-density lipoprotein receptor-related protein 1-like beta-propeller" evidence="3">
    <location>
        <begin position="315"/>
        <end position="426"/>
    </location>
</feature>
<dbReference type="Gene3D" id="2.120.10.30">
    <property type="entry name" value="TolB, C-terminal domain"/>
    <property type="match status" value="1"/>
</dbReference>
<dbReference type="Pfam" id="PF07676">
    <property type="entry name" value="PD40"/>
    <property type="match status" value="1"/>
</dbReference>
<gene>
    <name evidence="4" type="ORF">GK091_03435</name>
</gene>
<comment type="similarity">
    <text evidence="1">Belongs to the TolB family.</text>
</comment>
<reference evidence="4 5" key="1">
    <citation type="submission" date="2020-02" db="EMBL/GenBank/DDBJ databases">
        <title>Draft genome sequence of two Spirosoma agri KCTC 52727 and Spirosoma terrae KCTC 52035.</title>
        <authorList>
            <person name="Rojas J."/>
            <person name="Ambika Manirajan B."/>
            <person name="Ratering S."/>
            <person name="Suarez C."/>
            <person name="Schnell S."/>
        </authorList>
    </citation>
    <scope>NUCLEOTIDE SEQUENCE [LARGE SCALE GENOMIC DNA]</scope>
    <source>
        <strain evidence="4 5">KCTC 52727</strain>
    </source>
</reference>
<dbReference type="InterPro" id="IPR032485">
    <property type="entry name" value="LRP1-like_beta_prop"/>
</dbReference>